<keyword evidence="7" id="KW-0288">FMN</keyword>
<dbReference type="Proteomes" id="UP000009138">
    <property type="component" value="Unassembled WGS sequence"/>
</dbReference>
<comment type="similarity">
    <text evidence="3">Belongs to the flavokinase family.</text>
</comment>
<evidence type="ECO:0000313" key="14">
    <source>
        <dbReference type="Proteomes" id="UP000009138"/>
    </source>
</evidence>
<dbReference type="AlphaFoldDB" id="I1CSM7"/>
<evidence type="ECO:0000256" key="11">
    <source>
        <dbReference type="ARBA" id="ARBA00029960"/>
    </source>
</evidence>
<dbReference type="SMART" id="SM00904">
    <property type="entry name" value="Flavokinase"/>
    <property type="match status" value="1"/>
</dbReference>
<dbReference type="GO" id="GO:0009231">
    <property type="term" value="P:riboflavin biosynthetic process"/>
    <property type="evidence" value="ECO:0007669"/>
    <property type="project" value="InterPro"/>
</dbReference>
<name>I1CSM7_RHIO9</name>
<reference evidence="13 14" key="1">
    <citation type="journal article" date="2009" name="PLoS Genet.">
        <title>Genomic analysis of the basal lineage fungus Rhizopus oryzae reveals a whole-genome duplication.</title>
        <authorList>
            <person name="Ma L.-J."/>
            <person name="Ibrahim A.S."/>
            <person name="Skory C."/>
            <person name="Grabherr M.G."/>
            <person name="Burger G."/>
            <person name="Butler M."/>
            <person name="Elias M."/>
            <person name="Idnurm A."/>
            <person name="Lang B.F."/>
            <person name="Sone T."/>
            <person name="Abe A."/>
            <person name="Calvo S.E."/>
            <person name="Corrochano L.M."/>
            <person name="Engels R."/>
            <person name="Fu J."/>
            <person name="Hansberg W."/>
            <person name="Kim J.-M."/>
            <person name="Kodira C.D."/>
            <person name="Koehrsen M.J."/>
            <person name="Liu B."/>
            <person name="Miranda-Saavedra D."/>
            <person name="O'Leary S."/>
            <person name="Ortiz-Castellanos L."/>
            <person name="Poulter R."/>
            <person name="Rodriguez-Romero J."/>
            <person name="Ruiz-Herrera J."/>
            <person name="Shen Y.-Q."/>
            <person name="Zeng Q."/>
            <person name="Galagan J."/>
            <person name="Birren B.W."/>
            <person name="Cuomo C.A."/>
            <person name="Wickes B.L."/>
        </authorList>
    </citation>
    <scope>NUCLEOTIDE SEQUENCE [LARGE SCALE GENOMIC DNA]</scope>
    <source>
        <strain evidence="14">RA 99-880 / ATCC MYA-4621 / FGSC 9543 / NRRL 43880</strain>
    </source>
</reference>
<evidence type="ECO:0000256" key="2">
    <source>
        <dbReference type="ARBA" id="ARBA00005201"/>
    </source>
</evidence>
<dbReference type="OMA" id="FDCEVAR"/>
<dbReference type="GO" id="GO:0005739">
    <property type="term" value="C:mitochondrion"/>
    <property type="evidence" value="ECO:0007669"/>
    <property type="project" value="TreeGrafter"/>
</dbReference>
<evidence type="ECO:0000256" key="3">
    <source>
        <dbReference type="ARBA" id="ARBA00010108"/>
    </source>
</evidence>
<dbReference type="InterPro" id="IPR015865">
    <property type="entry name" value="Riboflavin_kinase_bac/euk"/>
</dbReference>
<evidence type="ECO:0000256" key="10">
    <source>
        <dbReference type="ARBA" id="ARBA00022840"/>
    </source>
</evidence>
<evidence type="ECO:0000259" key="12">
    <source>
        <dbReference type="SMART" id="SM00904"/>
    </source>
</evidence>
<dbReference type="PANTHER" id="PTHR22749:SF6">
    <property type="entry name" value="RIBOFLAVIN KINASE"/>
    <property type="match status" value="1"/>
</dbReference>
<evidence type="ECO:0000256" key="9">
    <source>
        <dbReference type="ARBA" id="ARBA00022741"/>
    </source>
</evidence>
<dbReference type="InterPro" id="IPR023465">
    <property type="entry name" value="Riboflavin_kinase_dom_sf"/>
</dbReference>
<proteinExistence type="inferred from homology"/>
<dbReference type="VEuPathDB" id="FungiDB:RO3G_16168"/>
<feature type="domain" description="Riboflavin kinase" evidence="12">
    <location>
        <begin position="21"/>
        <end position="170"/>
    </location>
</feature>
<evidence type="ECO:0000313" key="13">
    <source>
        <dbReference type="EMBL" id="EIE91457.1"/>
    </source>
</evidence>
<dbReference type="InterPro" id="IPR023468">
    <property type="entry name" value="Riboflavin_kinase"/>
</dbReference>
<sequence>MSINSAINLDRPLIIGPATPEPPYPIAISGTVVKGFGRGSKELGIPTGTLKNYFNDIFLIYSAIANMSDEALETMFSECDTGVYYGWAQIGEVGSDVYPMVMSLGWNPYYKNEKRSAEVHIIHEFEQDFYNEAIRIIVGGYVRPEQNYPSLDALIKDIKTDIEVAKHSLKREAYNNLQ</sequence>
<dbReference type="EMBL" id="CH476750">
    <property type="protein sequence ID" value="EIE91457.1"/>
    <property type="molecule type" value="Genomic_DNA"/>
</dbReference>
<dbReference type="eggNOG" id="KOG3110">
    <property type="taxonomic scope" value="Eukaryota"/>
</dbReference>
<evidence type="ECO:0000256" key="8">
    <source>
        <dbReference type="ARBA" id="ARBA00022679"/>
    </source>
</evidence>
<dbReference type="FunCoup" id="I1CSM7">
    <property type="interactions" value="369"/>
</dbReference>
<dbReference type="InParanoid" id="I1CSM7"/>
<dbReference type="UniPathway" id="UPA00276">
    <property type="reaction ID" value="UER00406"/>
</dbReference>
<dbReference type="GO" id="GO:0009398">
    <property type="term" value="P:FMN biosynthetic process"/>
    <property type="evidence" value="ECO:0007669"/>
    <property type="project" value="UniProtKB-UniPathway"/>
</dbReference>
<dbReference type="GO" id="GO:0008531">
    <property type="term" value="F:riboflavin kinase activity"/>
    <property type="evidence" value="ECO:0007669"/>
    <property type="project" value="UniProtKB-EC"/>
</dbReference>
<accession>I1CSM7</accession>
<dbReference type="EC" id="2.7.1.26" evidence="4"/>
<keyword evidence="8" id="KW-0808">Transferase</keyword>
<comment type="function">
    <text evidence="1">Catalyzes the phosphorylation of riboflavin (vitamin B2) to form flavin mononucleotide (FMN) coenzyme.</text>
</comment>
<dbReference type="RefSeq" id="XP_067526853.1">
    <property type="nucleotide sequence ID" value="XM_067670752.1"/>
</dbReference>
<dbReference type="SUPFAM" id="SSF82114">
    <property type="entry name" value="Riboflavin kinase-like"/>
    <property type="match status" value="1"/>
</dbReference>
<protein>
    <recommendedName>
        <fullName evidence="5">Riboflavin kinase</fullName>
        <ecNumber evidence="4">2.7.1.26</ecNumber>
    </recommendedName>
    <alternativeName>
        <fullName evidence="11">Flavin mononucleotide kinase 1</fullName>
    </alternativeName>
</protein>
<keyword evidence="9" id="KW-0547">Nucleotide-binding</keyword>
<gene>
    <name evidence="13" type="ORF">RO3G_16168</name>
</gene>
<dbReference type="OrthoDB" id="276388at2759"/>
<keyword evidence="10" id="KW-0067">ATP-binding</keyword>
<keyword evidence="14" id="KW-1185">Reference proteome</keyword>
<keyword evidence="6" id="KW-0285">Flavoprotein</keyword>
<dbReference type="GO" id="GO:0005524">
    <property type="term" value="F:ATP binding"/>
    <property type="evidence" value="ECO:0007669"/>
    <property type="project" value="UniProtKB-KW"/>
</dbReference>
<dbReference type="GeneID" id="93623133"/>
<evidence type="ECO:0000256" key="1">
    <source>
        <dbReference type="ARBA" id="ARBA00003572"/>
    </source>
</evidence>
<evidence type="ECO:0000256" key="7">
    <source>
        <dbReference type="ARBA" id="ARBA00022643"/>
    </source>
</evidence>
<evidence type="ECO:0000256" key="6">
    <source>
        <dbReference type="ARBA" id="ARBA00022630"/>
    </source>
</evidence>
<dbReference type="Gene3D" id="2.40.30.30">
    <property type="entry name" value="Riboflavin kinase-like"/>
    <property type="match status" value="1"/>
</dbReference>
<evidence type="ECO:0000256" key="4">
    <source>
        <dbReference type="ARBA" id="ARBA00012105"/>
    </source>
</evidence>
<dbReference type="STRING" id="246409.I1CSM7"/>
<dbReference type="Pfam" id="PF01687">
    <property type="entry name" value="Flavokinase"/>
    <property type="match status" value="1"/>
</dbReference>
<organism evidence="13 14">
    <name type="scientific">Rhizopus delemar (strain RA 99-880 / ATCC MYA-4621 / FGSC 9543 / NRRL 43880)</name>
    <name type="common">Mucormycosis agent</name>
    <name type="synonym">Rhizopus arrhizus var. delemar</name>
    <dbReference type="NCBI Taxonomy" id="246409"/>
    <lineage>
        <taxon>Eukaryota</taxon>
        <taxon>Fungi</taxon>
        <taxon>Fungi incertae sedis</taxon>
        <taxon>Mucoromycota</taxon>
        <taxon>Mucoromycotina</taxon>
        <taxon>Mucoromycetes</taxon>
        <taxon>Mucorales</taxon>
        <taxon>Mucorineae</taxon>
        <taxon>Rhizopodaceae</taxon>
        <taxon>Rhizopus</taxon>
    </lineage>
</organism>
<evidence type="ECO:0000256" key="5">
    <source>
        <dbReference type="ARBA" id="ARBA00017394"/>
    </source>
</evidence>
<comment type="pathway">
    <text evidence="2">Cofactor biosynthesis; FMN biosynthesis; FMN from riboflavin (ATP route): step 1/1.</text>
</comment>
<dbReference type="PANTHER" id="PTHR22749">
    <property type="entry name" value="RIBOFLAVIN KINASE/FMN ADENYLYLTRANSFERASE"/>
    <property type="match status" value="1"/>
</dbReference>